<dbReference type="PANTHER" id="PTHR30465:SF0">
    <property type="entry name" value="OLIGOPEPTIDE TRANSPORT SYSTEM PERMEASE PROTEIN APPB"/>
    <property type="match status" value="1"/>
</dbReference>
<protein>
    <submittedName>
        <fullName evidence="9">ABC transporter permease</fullName>
    </submittedName>
</protein>
<evidence type="ECO:0000313" key="10">
    <source>
        <dbReference type="Proteomes" id="UP001431532"/>
    </source>
</evidence>
<feature type="transmembrane region" description="Helical" evidence="7">
    <location>
        <begin position="105"/>
        <end position="128"/>
    </location>
</feature>
<organism evidence="9 10">
    <name type="scientific">Peloplasma aerotolerans</name>
    <dbReference type="NCBI Taxonomy" id="3044389"/>
    <lineage>
        <taxon>Bacteria</taxon>
        <taxon>Bacillati</taxon>
        <taxon>Mycoplasmatota</taxon>
        <taxon>Mollicutes</taxon>
        <taxon>Acholeplasmatales</taxon>
        <taxon>Acholeplasmataceae</taxon>
        <taxon>Peloplasma</taxon>
    </lineage>
</organism>
<dbReference type="SUPFAM" id="SSF161098">
    <property type="entry name" value="MetI-like"/>
    <property type="match status" value="1"/>
</dbReference>
<comment type="similarity">
    <text evidence="7">Belongs to the binding-protein-dependent transport system permease family.</text>
</comment>
<evidence type="ECO:0000313" key="9">
    <source>
        <dbReference type="EMBL" id="MDI6452956.1"/>
    </source>
</evidence>
<feature type="domain" description="ABC transmembrane type-1" evidence="8">
    <location>
        <begin position="101"/>
        <end position="310"/>
    </location>
</feature>
<dbReference type="Proteomes" id="UP001431532">
    <property type="component" value="Unassembled WGS sequence"/>
</dbReference>
<dbReference type="InterPro" id="IPR000515">
    <property type="entry name" value="MetI-like"/>
</dbReference>
<dbReference type="Pfam" id="PF00528">
    <property type="entry name" value="BPD_transp_1"/>
    <property type="match status" value="1"/>
</dbReference>
<evidence type="ECO:0000256" key="4">
    <source>
        <dbReference type="ARBA" id="ARBA00022692"/>
    </source>
</evidence>
<evidence type="ECO:0000256" key="7">
    <source>
        <dbReference type="RuleBase" id="RU363032"/>
    </source>
</evidence>
<feature type="transmembrane region" description="Helical" evidence="7">
    <location>
        <begin position="293"/>
        <end position="317"/>
    </location>
</feature>
<dbReference type="PANTHER" id="PTHR30465">
    <property type="entry name" value="INNER MEMBRANE ABC TRANSPORTER"/>
    <property type="match status" value="1"/>
</dbReference>
<dbReference type="GO" id="GO:0055085">
    <property type="term" value="P:transmembrane transport"/>
    <property type="evidence" value="ECO:0007669"/>
    <property type="project" value="InterPro"/>
</dbReference>
<dbReference type="EMBL" id="JASCXW010000014">
    <property type="protein sequence ID" value="MDI6452956.1"/>
    <property type="molecule type" value="Genomic_DNA"/>
</dbReference>
<comment type="subcellular location">
    <subcellularLocation>
        <location evidence="1 7">Cell membrane</location>
        <topology evidence="1 7">Multi-pass membrane protein</topology>
    </subcellularLocation>
</comment>
<gene>
    <name evidence="9" type="ORF">QJ521_05215</name>
</gene>
<evidence type="ECO:0000256" key="1">
    <source>
        <dbReference type="ARBA" id="ARBA00004651"/>
    </source>
</evidence>
<reference evidence="9" key="1">
    <citation type="submission" date="2023-05" db="EMBL/GenBank/DDBJ databases">
        <title>Mariniplasma microaerophilum sp. nov., a novel anaerobic mollicute isolated from terrestrial mud volcano, Taman Peninsula, Russia.</title>
        <authorList>
            <person name="Khomyakova M.A."/>
            <person name="Merkel A.Y."/>
            <person name="Slobodkin A.I."/>
        </authorList>
    </citation>
    <scope>NUCLEOTIDE SEQUENCE</scope>
    <source>
        <strain evidence="9">M4Ah</strain>
    </source>
</reference>
<keyword evidence="10" id="KW-1185">Reference proteome</keyword>
<evidence type="ECO:0000259" key="8">
    <source>
        <dbReference type="PROSITE" id="PS50928"/>
    </source>
</evidence>
<sequence length="324" mass="36290">MLKFLGKRLLSLIPVIIIISVMLFTIMKLMPGDPVRYMIPPGTIQDPDVYRTLYEAAERRLGLDKHVVIQYFIWFKNMVIGDFGYSSHYQAAVRDVLAEPLRNSIIINVFSISLAFLISIPVGIKSAVKKDSFHDRGWQIFSLVGISMPTFFIGLTLIFIFALNLGWLPSGGMPYENPGTTAFYLSYLRYLILPVTTLTIGALAGTIRYVRGSMLEALSKDYIRTARSKGLREKVVIYSHAFRNALIPVVTILSFSIIGLFGGSAITEAIFVWNGIGTVLIRALRVNDYNLVLVMNMFYAVLALVANIVMDISYALVDPRVKLE</sequence>
<feature type="transmembrane region" description="Helical" evidence="7">
    <location>
        <begin position="140"/>
        <end position="167"/>
    </location>
</feature>
<dbReference type="InterPro" id="IPR035906">
    <property type="entry name" value="MetI-like_sf"/>
</dbReference>
<accession>A0AAW6UBS9</accession>
<evidence type="ECO:0000256" key="5">
    <source>
        <dbReference type="ARBA" id="ARBA00022989"/>
    </source>
</evidence>
<feature type="transmembrane region" description="Helical" evidence="7">
    <location>
        <begin position="246"/>
        <end position="273"/>
    </location>
</feature>
<dbReference type="CDD" id="cd06261">
    <property type="entry name" value="TM_PBP2"/>
    <property type="match status" value="1"/>
</dbReference>
<keyword evidence="4 7" id="KW-0812">Transmembrane</keyword>
<dbReference type="PROSITE" id="PS50928">
    <property type="entry name" value="ABC_TM1"/>
    <property type="match status" value="1"/>
</dbReference>
<dbReference type="Pfam" id="PF19300">
    <property type="entry name" value="BPD_transp_1_N"/>
    <property type="match status" value="1"/>
</dbReference>
<keyword evidence="6 7" id="KW-0472">Membrane</keyword>
<keyword evidence="5 7" id="KW-1133">Transmembrane helix</keyword>
<name>A0AAW6UBS9_9MOLU</name>
<dbReference type="AlphaFoldDB" id="A0AAW6UBS9"/>
<feature type="transmembrane region" description="Helical" evidence="7">
    <location>
        <begin position="187"/>
        <end position="210"/>
    </location>
</feature>
<dbReference type="GO" id="GO:0005886">
    <property type="term" value="C:plasma membrane"/>
    <property type="evidence" value="ECO:0007669"/>
    <property type="project" value="UniProtKB-SubCell"/>
</dbReference>
<dbReference type="Gene3D" id="1.10.3720.10">
    <property type="entry name" value="MetI-like"/>
    <property type="match status" value="1"/>
</dbReference>
<keyword evidence="2 7" id="KW-0813">Transport</keyword>
<dbReference type="InterPro" id="IPR045621">
    <property type="entry name" value="BPD_transp_1_N"/>
</dbReference>
<feature type="transmembrane region" description="Helical" evidence="7">
    <location>
        <begin position="12"/>
        <end position="30"/>
    </location>
</feature>
<keyword evidence="3" id="KW-1003">Cell membrane</keyword>
<dbReference type="RefSeq" id="WP_282839383.1">
    <property type="nucleotide sequence ID" value="NZ_JASCXW010000014.1"/>
</dbReference>
<evidence type="ECO:0000256" key="6">
    <source>
        <dbReference type="ARBA" id="ARBA00023136"/>
    </source>
</evidence>
<evidence type="ECO:0000256" key="3">
    <source>
        <dbReference type="ARBA" id="ARBA00022475"/>
    </source>
</evidence>
<comment type="caution">
    <text evidence="9">The sequence shown here is derived from an EMBL/GenBank/DDBJ whole genome shotgun (WGS) entry which is preliminary data.</text>
</comment>
<evidence type="ECO:0000256" key="2">
    <source>
        <dbReference type="ARBA" id="ARBA00022448"/>
    </source>
</evidence>
<proteinExistence type="inferred from homology"/>